<dbReference type="GO" id="GO:0051607">
    <property type="term" value="P:defense response to virus"/>
    <property type="evidence" value="ECO:0007669"/>
    <property type="project" value="InterPro"/>
</dbReference>
<gene>
    <name evidence="2" type="ORF">AXG93_3271s1100</name>
</gene>
<protein>
    <recommendedName>
        <fullName evidence="1">XS domain-containing protein</fullName>
    </recommendedName>
</protein>
<dbReference type="AlphaFoldDB" id="A0A176VNG0"/>
<keyword evidence="3" id="KW-1185">Reference proteome</keyword>
<dbReference type="GO" id="GO:0031047">
    <property type="term" value="P:regulatory ncRNA-mediated gene silencing"/>
    <property type="evidence" value="ECO:0007669"/>
    <property type="project" value="InterPro"/>
</dbReference>
<comment type="caution">
    <text evidence="2">The sequence shown here is derived from an EMBL/GenBank/DDBJ whole genome shotgun (WGS) entry which is preliminary data.</text>
</comment>
<proteinExistence type="predicted"/>
<feature type="domain" description="XS" evidence="1">
    <location>
        <begin position="62"/>
        <end position="201"/>
    </location>
</feature>
<dbReference type="Proteomes" id="UP000077202">
    <property type="component" value="Unassembled WGS sequence"/>
</dbReference>
<evidence type="ECO:0000313" key="2">
    <source>
        <dbReference type="EMBL" id="OAE22167.1"/>
    </source>
</evidence>
<dbReference type="Pfam" id="PF03468">
    <property type="entry name" value="XS"/>
    <property type="match status" value="1"/>
</dbReference>
<evidence type="ECO:0000313" key="3">
    <source>
        <dbReference type="Proteomes" id="UP000077202"/>
    </source>
</evidence>
<dbReference type="PANTHER" id="PTHR46602">
    <property type="entry name" value="PROTEIN SUPPRESSOR OF GENE SILENCING 3"/>
    <property type="match status" value="1"/>
</dbReference>
<accession>A0A176VNG0</accession>
<reference evidence="2" key="1">
    <citation type="submission" date="2016-03" db="EMBL/GenBank/DDBJ databases">
        <title>Mechanisms controlling the formation of the plant cell surface in tip-growing cells are functionally conserved among land plants.</title>
        <authorList>
            <person name="Honkanen S."/>
            <person name="Jones V.A."/>
            <person name="Morieri G."/>
            <person name="Champion C."/>
            <person name="Hetherington A.J."/>
            <person name="Kelly S."/>
            <person name="Saint-Marcoux D."/>
            <person name="Proust H."/>
            <person name="Prescott H."/>
            <person name="Dolan L."/>
        </authorList>
    </citation>
    <scope>NUCLEOTIDE SEQUENCE [LARGE SCALE GENOMIC DNA]</scope>
    <source>
        <tissue evidence="2">Whole gametophyte</tissue>
    </source>
</reference>
<evidence type="ECO:0000259" key="1">
    <source>
        <dbReference type="Pfam" id="PF03468"/>
    </source>
</evidence>
<dbReference type="InterPro" id="IPR005380">
    <property type="entry name" value="XS_domain"/>
</dbReference>
<organism evidence="2 3">
    <name type="scientific">Marchantia polymorpha subsp. ruderalis</name>
    <dbReference type="NCBI Taxonomy" id="1480154"/>
    <lineage>
        <taxon>Eukaryota</taxon>
        <taxon>Viridiplantae</taxon>
        <taxon>Streptophyta</taxon>
        <taxon>Embryophyta</taxon>
        <taxon>Marchantiophyta</taxon>
        <taxon>Marchantiopsida</taxon>
        <taxon>Marchantiidae</taxon>
        <taxon>Marchantiales</taxon>
        <taxon>Marchantiaceae</taxon>
        <taxon>Marchantia</taxon>
    </lineage>
</organism>
<sequence length="248" mass="28271">MTSSCSSWVPLVSFSKKNVDDDENSEITKLVYVKRTDARIQTAEDCASHKGETKTGDSSVGDKIIVWPPIVILENTRLGWDNDKRKWNGLGHEDIRRFVRKLSDQKSTFVKVKCLFDVKGQKGCALVIFAKSNEGYLEAKALDRLLSKMSKGRMDWARVKPLLKSHKNHMNTVAEWSTDDLVSPRGERILYGYLATPEDMERLDRHRRSIKCRKNLSVTTMCSKREGTGTSSFGFLIMLSIQKHQLKN</sequence>
<dbReference type="Gene3D" id="3.30.70.2890">
    <property type="entry name" value="XS domain"/>
    <property type="match status" value="1"/>
</dbReference>
<name>A0A176VNG0_MARPO</name>
<dbReference type="InterPro" id="IPR044287">
    <property type="entry name" value="SGS3"/>
</dbReference>
<dbReference type="EMBL" id="LVLJ01003268">
    <property type="protein sequence ID" value="OAE22167.1"/>
    <property type="molecule type" value="Genomic_DNA"/>
</dbReference>
<dbReference type="PANTHER" id="PTHR46602:SF1">
    <property type="entry name" value="PROTEIN SUPPRESSOR OF GENE SILENCING 3"/>
    <property type="match status" value="1"/>
</dbReference>
<dbReference type="InterPro" id="IPR038588">
    <property type="entry name" value="XS_domain_sf"/>
</dbReference>